<proteinExistence type="predicted"/>
<dbReference type="AlphaFoldDB" id="A0A8T2QCH9"/>
<reference evidence="1" key="1">
    <citation type="submission" date="2021-08" db="EMBL/GenBank/DDBJ databases">
        <title>WGS assembly of Ceratopteris richardii.</title>
        <authorList>
            <person name="Marchant D.B."/>
            <person name="Chen G."/>
            <person name="Jenkins J."/>
            <person name="Shu S."/>
            <person name="Leebens-Mack J."/>
            <person name="Grimwood J."/>
            <person name="Schmutz J."/>
            <person name="Soltis P."/>
            <person name="Soltis D."/>
            <person name="Chen Z.-H."/>
        </authorList>
    </citation>
    <scope>NUCLEOTIDE SEQUENCE</scope>
    <source>
        <strain evidence="1">Whitten #5841</strain>
        <tissue evidence="1">Leaf</tissue>
    </source>
</reference>
<evidence type="ECO:0000313" key="2">
    <source>
        <dbReference type="Proteomes" id="UP000825935"/>
    </source>
</evidence>
<evidence type="ECO:0000313" key="1">
    <source>
        <dbReference type="EMBL" id="KAH7281847.1"/>
    </source>
</evidence>
<sequence>MDEDDDVECLSCLEELYLDGCTALTTLSCLSTSLHTLVLQDCCNLERLNLTVSLSNFKKLYLRGCTKLTRTGHSRRGVRHPIRSGHHFRRWVRHAIRNRLDLRQHLI</sequence>
<dbReference type="Gene3D" id="3.80.10.10">
    <property type="entry name" value="Ribonuclease Inhibitor"/>
    <property type="match status" value="1"/>
</dbReference>
<accession>A0A8T2QCH9</accession>
<dbReference type="OrthoDB" id="1896560at2759"/>
<keyword evidence="2" id="KW-1185">Reference proteome</keyword>
<organism evidence="1 2">
    <name type="scientific">Ceratopteris richardii</name>
    <name type="common">Triangle waterfern</name>
    <dbReference type="NCBI Taxonomy" id="49495"/>
    <lineage>
        <taxon>Eukaryota</taxon>
        <taxon>Viridiplantae</taxon>
        <taxon>Streptophyta</taxon>
        <taxon>Embryophyta</taxon>
        <taxon>Tracheophyta</taxon>
        <taxon>Polypodiopsida</taxon>
        <taxon>Polypodiidae</taxon>
        <taxon>Polypodiales</taxon>
        <taxon>Pteridineae</taxon>
        <taxon>Pteridaceae</taxon>
        <taxon>Parkerioideae</taxon>
        <taxon>Ceratopteris</taxon>
    </lineage>
</organism>
<comment type="caution">
    <text evidence="1">The sequence shown here is derived from an EMBL/GenBank/DDBJ whole genome shotgun (WGS) entry which is preliminary data.</text>
</comment>
<dbReference type="InterPro" id="IPR032675">
    <property type="entry name" value="LRR_dom_sf"/>
</dbReference>
<dbReference type="Proteomes" id="UP000825935">
    <property type="component" value="Chromosome 36"/>
</dbReference>
<gene>
    <name evidence="1" type="ORF">KP509_36G066100</name>
</gene>
<dbReference type="SUPFAM" id="SSF52058">
    <property type="entry name" value="L domain-like"/>
    <property type="match status" value="1"/>
</dbReference>
<name>A0A8T2QCH9_CERRI</name>
<dbReference type="EMBL" id="CM035441">
    <property type="protein sequence ID" value="KAH7281847.1"/>
    <property type="molecule type" value="Genomic_DNA"/>
</dbReference>
<protein>
    <submittedName>
        <fullName evidence="1">Uncharacterized protein</fullName>
    </submittedName>
</protein>